<proteinExistence type="predicted"/>
<evidence type="ECO:0000313" key="1">
    <source>
        <dbReference type="EMBL" id="HAS8539803.1"/>
    </source>
</evidence>
<protein>
    <recommendedName>
        <fullName evidence="3">Type 4 fimbrial biogenesis protein PilX N-terminal domain-containing protein</fullName>
    </recommendedName>
</protein>
<dbReference type="EMBL" id="DACRBY010000008">
    <property type="protein sequence ID" value="HAS8539803.1"/>
    <property type="molecule type" value="Genomic_DNA"/>
</dbReference>
<sequence>MKSKAIQSGYATLLVTSILLLLALVVSLASSRGLFYQIKIAQNEVKARQAHWKAEGGLECAYSINKVYPNQLPTAQDYSLCTLSNVASNQSVSTPENFVVNSTADGYYSLEKTLKRYSRVTGAIQSRSDLMLIGSYSFTPEFIDPNVCVSVRFKTSVRLKGAFVTKDPGSNVCGPSYKTDTQKLDACIPNDANCSGTQFDYDIKVVGNNTDYIGDGKMFAHDFIHDATLDSFESFFGKPKDKIESVRAGFNVIQGTVGTSGGSCQERVRDAFALNNKVWVKGDCDLEDGSELAPTKIGSTPKVLVVENGLLAVSGSYVFNGMVYHLFSSAIGDMTSKWTSDVSVSSGLGLLSTDEKKKLTFFTNGAFAPTGGYVFDTVGGLSVFNSAVDLDFDASAIPALSNKATWLKGSWNDF</sequence>
<dbReference type="EMBL" id="DACRBY010000197">
    <property type="protein sequence ID" value="HAS8543184.1"/>
    <property type="molecule type" value="Genomic_DNA"/>
</dbReference>
<name>A0A8H9MZE5_VIBVL</name>
<evidence type="ECO:0000313" key="2">
    <source>
        <dbReference type="EMBL" id="HAS8543184.1"/>
    </source>
</evidence>
<accession>A0A8H9MZE5</accession>
<dbReference type="Proteomes" id="UP000863257">
    <property type="component" value="Unassembled WGS sequence"/>
</dbReference>
<reference evidence="1" key="1">
    <citation type="journal article" date="2018" name="Genome Biol.">
        <title>SKESA: strategic k-mer extension for scrupulous assemblies.</title>
        <authorList>
            <person name="Souvorov A."/>
            <person name="Agarwala R."/>
            <person name="Lipman D.J."/>
        </authorList>
    </citation>
    <scope>NUCLEOTIDE SEQUENCE</scope>
    <source>
        <strain evidence="1">BCW_3452</strain>
    </source>
</reference>
<gene>
    <name evidence="1" type="ORF">I7730_08380</name>
    <name evidence="2" type="ORF">I7730_26065</name>
</gene>
<reference evidence="1" key="2">
    <citation type="submission" date="2019-01" db="EMBL/GenBank/DDBJ databases">
        <authorList>
            <consortium name="NCBI Pathogen Detection Project"/>
        </authorList>
    </citation>
    <scope>NUCLEOTIDE SEQUENCE</scope>
    <source>
        <strain evidence="1">BCW_3452</strain>
    </source>
</reference>
<organism evidence="1">
    <name type="scientific">Vibrio vulnificus</name>
    <dbReference type="NCBI Taxonomy" id="672"/>
    <lineage>
        <taxon>Bacteria</taxon>
        <taxon>Pseudomonadati</taxon>
        <taxon>Pseudomonadota</taxon>
        <taxon>Gammaproteobacteria</taxon>
        <taxon>Vibrionales</taxon>
        <taxon>Vibrionaceae</taxon>
        <taxon>Vibrio</taxon>
    </lineage>
</organism>
<dbReference type="AlphaFoldDB" id="A0A8H9MZE5"/>
<comment type="caution">
    <text evidence="1">The sequence shown here is derived from an EMBL/GenBank/DDBJ whole genome shotgun (WGS) entry which is preliminary data.</text>
</comment>
<dbReference type="RefSeq" id="WP_038963543.1">
    <property type="nucleotide sequence ID" value="NZ_CP035784.1"/>
</dbReference>
<evidence type="ECO:0008006" key="3">
    <source>
        <dbReference type="Google" id="ProtNLM"/>
    </source>
</evidence>